<reference evidence="1 2" key="1">
    <citation type="submission" date="2018-08" db="EMBL/GenBank/DDBJ databases">
        <title>Chitinophagaceae sp. K23C18032701, a novel bacterium isolated from forest soil.</title>
        <authorList>
            <person name="Wang C."/>
        </authorList>
    </citation>
    <scope>NUCLEOTIDE SEQUENCE [LARGE SCALE GENOMIC DNA]</scope>
    <source>
        <strain evidence="1 2">K23C18032701</strain>
    </source>
</reference>
<organism evidence="1 2">
    <name type="scientific">Deminuibacter soli</name>
    <dbReference type="NCBI Taxonomy" id="2291815"/>
    <lineage>
        <taxon>Bacteria</taxon>
        <taxon>Pseudomonadati</taxon>
        <taxon>Bacteroidota</taxon>
        <taxon>Chitinophagia</taxon>
        <taxon>Chitinophagales</taxon>
        <taxon>Chitinophagaceae</taxon>
        <taxon>Deminuibacter</taxon>
    </lineage>
</organism>
<dbReference type="OrthoDB" id="1036397at2"/>
<evidence type="ECO:0000313" key="2">
    <source>
        <dbReference type="Proteomes" id="UP000261284"/>
    </source>
</evidence>
<evidence type="ECO:0008006" key="3">
    <source>
        <dbReference type="Google" id="ProtNLM"/>
    </source>
</evidence>
<gene>
    <name evidence="1" type="ORF">DXN05_02425</name>
</gene>
<dbReference type="EMBL" id="QTJU01000001">
    <property type="protein sequence ID" value="RFM29850.1"/>
    <property type="molecule type" value="Genomic_DNA"/>
</dbReference>
<dbReference type="AlphaFoldDB" id="A0A3E1NPL3"/>
<evidence type="ECO:0000313" key="1">
    <source>
        <dbReference type="EMBL" id="RFM29850.1"/>
    </source>
</evidence>
<keyword evidence="2" id="KW-1185">Reference proteome</keyword>
<protein>
    <recommendedName>
        <fullName evidence="3">Copper chaperone</fullName>
    </recommendedName>
</protein>
<comment type="caution">
    <text evidence="1">The sequence shown here is derived from an EMBL/GenBank/DDBJ whole genome shotgun (WGS) entry which is preliminary data.</text>
</comment>
<dbReference type="RefSeq" id="WP_116845605.1">
    <property type="nucleotide sequence ID" value="NZ_QTJU01000001.1"/>
</dbReference>
<sequence>MNILVFKTSLENRQQVKQAGSFLKQLAGIVRWNVDLHDEDYILRIVTPSLSPRLVEQHLQQAGYYCRELED</sequence>
<name>A0A3E1NPL3_9BACT</name>
<accession>A0A3E1NPL3</accession>
<dbReference type="Proteomes" id="UP000261284">
    <property type="component" value="Unassembled WGS sequence"/>
</dbReference>
<proteinExistence type="predicted"/>